<comment type="caution">
    <text evidence="2">The sequence shown here is derived from an EMBL/GenBank/DDBJ whole genome shotgun (WGS) entry which is preliminary data.</text>
</comment>
<protein>
    <submittedName>
        <fullName evidence="2">Uncharacterized protein</fullName>
    </submittedName>
</protein>
<evidence type="ECO:0000313" key="2">
    <source>
        <dbReference type="EMBL" id="CAK9091704.1"/>
    </source>
</evidence>
<gene>
    <name evidence="2" type="ORF">CCMP2556_LOCUS43956</name>
</gene>
<feature type="region of interest" description="Disordered" evidence="1">
    <location>
        <begin position="348"/>
        <end position="377"/>
    </location>
</feature>
<feature type="compositionally biased region" description="Basic and acidic residues" evidence="1">
    <location>
        <begin position="183"/>
        <end position="203"/>
    </location>
</feature>
<reference evidence="2 3" key="1">
    <citation type="submission" date="2024-02" db="EMBL/GenBank/DDBJ databases">
        <authorList>
            <person name="Chen Y."/>
            <person name="Shah S."/>
            <person name="Dougan E. K."/>
            <person name="Thang M."/>
            <person name="Chan C."/>
        </authorList>
    </citation>
    <scope>NUCLEOTIDE SEQUENCE [LARGE SCALE GENOMIC DNA]</scope>
</reference>
<feature type="region of interest" description="Disordered" evidence="1">
    <location>
        <begin position="1"/>
        <end position="27"/>
    </location>
</feature>
<sequence length="676" mass="76773">MSQLGSPKSQSRPASASDKDAGEDENLWRKTVSKLQGNARAVVFASRLNKATWERGTKLVGSLKSFVPEDILGNFKDWIEYPEGFEEDEVSTKWSEGFASLPQTPSQASSYRPGLLEPHTVLPEIVSPRSPGLSLPPQRRRLERVGDRLMRQRTDCPRHDQLKELVPQLPPDPPLLSRAARKAQAERRKQEADKARAEAEEQHRQARRGFAIARFRAAGFAILRKLRSGDEDFFTRLNSAAVLPMEKKNRGKQKDADLSKMPEDFDPFYHHLRHVRRRREELSPRQAAKRDELTKRGNFSPSFIADLAVKPRVEAQPLLAFMEQGDFMSTVEQKVDADSEHQLLSRRLRSLRAKEPRGDPNSPAEEVGAAKSARQRKLNTGATAPVKFAASAGKGSKMQRMLELLDPGKRAGYVVADALVPLMFWLGLTKSRTAALETLRMGFGSLQIDSGALLVMGEHVEVQMRLVEGLRHLIRRESLEQLCEYITGNNFQRLRAWFNSMRADQFGCVDITQVQSLFARMEVTTDRQTLFRLLSYIIENPHPTAAKDPREAMAIEKKKFSLQGFGSLICRCAASWVLHRVFRSILEAPEGASRRVLTEQDIAMRWIQLQRRIMISLMVNQRFWGRECRQVLGHLQPPQMSLEELGNLSPEQWNLLFQRVRAQGLASVLSDEETWS</sequence>
<dbReference type="EMBL" id="CAXAMN010025006">
    <property type="protein sequence ID" value="CAK9091704.1"/>
    <property type="molecule type" value="Genomic_DNA"/>
</dbReference>
<keyword evidence="3" id="KW-1185">Reference proteome</keyword>
<feature type="compositionally biased region" description="Polar residues" evidence="1">
    <location>
        <begin position="1"/>
        <end position="14"/>
    </location>
</feature>
<accession>A0ABP0QUL5</accession>
<evidence type="ECO:0000256" key="1">
    <source>
        <dbReference type="SAM" id="MobiDB-lite"/>
    </source>
</evidence>
<dbReference type="Proteomes" id="UP001642484">
    <property type="component" value="Unassembled WGS sequence"/>
</dbReference>
<evidence type="ECO:0000313" key="3">
    <source>
        <dbReference type="Proteomes" id="UP001642484"/>
    </source>
</evidence>
<name>A0ABP0QUL5_9DINO</name>
<feature type="region of interest" description="Disordered" evidence="1">
    <location>
        <begin position="164"/>
        <end position="203"/>
    </location>
</feature>
<proteinExistence type="predicted"/>
<organism evidence="2 3">
    <name type="scientific">Durusdinium trenchii</name>
    <dbReference type="NCBI Taxonomy" id="1381693"/>
    <lineage>
        <taxon>Eukaryota</taxon>
        <taxon>Sar</taxon>
        <taxon>Alveolata</taxon>
        <taxon>Dinophyceae</taxon>
        <taxon>Suessiales</taxon>
        <taxon>Symbiodiniaceae</taxon>
        <taxon>Durusdinium</taxon>
    </lineage>
</organism>